<dbReference type="EMBL" id="CAEZSB010000094">
    <property type="protein sequence ID" value="CAB4537739.1"/>
    <property type="molecule type" value="Genomic_DNA"/>
</dbReference>
<dbReference type="AlphaFoldDB" id="A0A6J6BH68"/>
<name>A0A6J6BH68_9ZZZZ</name>
<evidence type="ECO:0000313" key="1">
    <source>
        <dbReference type="EMBL" id="CAB4537739.1"/>
    </source>
</evidence>
<protein>
    <submittedName>
        <fullName evidence="1">Unannotated protein</fullName>
    </submittedName>
</protein>
<accession>A0A6J6BH68</accession>
<reference evidence="1" key="1">
    <citation type="submission" date="2020-05" db="EMBL/GenBank/DDBJ databases">
        <authorList>
            <person name="Chiriac C."/>
            <person name="Salcher M."/>
            <person name="Ghai R."/>
            <person name="Kavagutti S V."/>
        </authorList>
    </citation>
    <scope>NUCLEOTIDE SEQUENCE</scope>
</reference>
<proteinExistence type="predicted"/>
<sequence length="73" mass="7635">MSLETVPVESGSSGRFGYSSTDNVGNVNFALPLVTETRVPSKTKVIGLLGKEREISAKSFPGTKTLPGSFTSA</sequence>
<organism evidence="1">
    <name type="scientific">freshwater metagenome</name>
    <dbReference type="NCBI Taxonomy" id="449393"/>
    <lineage>
        <taxon>unclassified sequences</taxon>
        <taxon>metagenomes</taxon>
        <taxon>ecological metagenomes</taxon>
    </lineage>
</organism>
<gene>
    <name evidence="1" type="ORF">UFOPK1395_00889</name>
</gene>